<evidence type="ECO:0000256" key="6">
    <source>
        <dbReference type="ARBA" id="ARBA00022989"/>
    </source>
</evidence>
<dbReference type="InterPro" id="IPR014032">
    <property type="entry name" value="Peptidase_A24A_bac"/>
</dbReference>
<dbReference type="AlphaFoldDB" id="A0A194AG47"/>
<dbReference type="Gene3D" id="1.20.120.1220">
    <property type="match status" value="1"/>
</dbReference>
<dbReference type="EC" id="2.1.1.-" evidence="9"/>
<evidence type="ECO:0000256" key="3">
    <source>
        <dbReference type="ARBA" id="ARBA00022475"/>
    </source>
</evidence>
<dbReference type="InterPro" id="IPR050882">
    <property type="entry name" value="Prepilin_peptidase/N-MTase"/>
</dbReference>
<evidence type="ECO:0000313" key="13">
    <source>
        <dbReference type="EMBL" id="GAU08298.1"/>
    </source>
</evidence>
<keyword evidence="7 10" id="KW-0472">Membrane</keyword>
<dbReference type="EC" id="3.4.23.43" evidence="9"/>
<keyword evidence="3" id="KW-1003">Cell membrane</keyword>
<name>A0A194AG47_9BACT</name>
<comment type="similarity">
    <text evidence="2 8">Belongs to the peptidase A24 family.</text>
</comment>
<evidence type="ECO:0000256" key="2">
    <source>
        <dbReference type="ARBA" id="ARBA00005801"/>
    </source>
</evidence>
<evidence type="ECO:0000313" key="14">
    <source>
        <dbReference type="Proteomes" id="UP000095200"/>
    </source>
</evidence>
<organism evidence="13 14">
    <name type="scientific">Desulfoplanes formicivorans</name>
    <dbReference type="NCBI Taxonomy" id="1592317"/>
    <lineage>
        <taxon>Bacteria</taxon>
        <taxon>Pseudomonadati</taxon>
        <taxon>Thermodesulfobacteriota</taxon>
        <taxon>Desulfovibrionia</taxon>
        <taxon>Desulfovibrionales</taxon>
        <taxon>Desulfoplanaceae</taxon>
        <taxon>Desulfoplanes</taxon>
    </lineage>
</organism>
<evidence type="ECO:0000256" key="8">
    <source>
        <dbReference type="RuleBase" id="RU003793"/>
    </source>
</evidence>
<keyword evidence="4" id="KW-0997">Cell inner membrane</keyword>
<evidence type="ECO:0000256" key="9">
    <source>
        <dbReference type="RuleBase" id="RU003794"/>
    </source>
</evidence>
<dbReference type="Proteomes" id="UP000095200">
    <property type="component" value="Unassembled WGS sequence"/>
</dbReference>
<dbReference type="GO" id="GO:0032259">
    <property type="term" value="P:methylation"/>
    <property type="evidence" value="ECO:0007669"/>
    <property type="project" value="UniProtKB-KW"/>
</dbReference>
<keyword evidence="9" id="KW-0511">Multifunctional enzyme</keyword>
<proteinExistence type="inferred from homology"/>
<dbReference type="EMBL" id="BDFE01000015">
    <property type="protein sequence ID" value="GAU08298.1"/>
    <property type="molecule type" value="Genomic_DNA"/>
</dbReference>
<keyword evidence="5 9" id="KW-0812">Transmembrane</keyword>
<evidence type="ECO:0000256" key="4">
    <source>
        <dbReference type="ARBA" id="ARBA00022519"/>
    </source>
</evidence>
<dbReference type="Pfam" id="PF01478">
    <property type="entry name" value="Peptidase_A24"/>
    <property type="match status" value="1"/>
</dbReference>
<dbReference type="GO" id="GO:0008168">
    <property type="term" value="F:methyltransferase activity"/>
    <property type="evidence" value="ECO:0007669"/>
    <property type="project" value="UniProtKB-KW"/>
</dbReference>
<feature type="transmembrane region" description="Helical" evidence="10">
    <location>
        <begin position="199"/>
        <end position="221"/>
    </location>
</feature>
<dbReference type="GO" id="GO:0004190">
    <property type="term" value="F:aspartic-type endopeptidase activity"/>
    <property type="evidence" value="ECO:0007669"/>
    <property type="project" value="UniProtKB-EC"/>
</dbReference>
<accession>A0A194AG47</accession>
<evidence type="ECO:0000256" key="5">
    <source>
        <dbReference type="ARBA" id="ARBA00022692"/>
    </source>
</evidence>
<keyword evidence="9" id="KW-0378">Hydrolase</keyword>
<evidence type="ECO:0000259" key="11">
    <source>
        <dbReference type="Pfam" id="PF01478"/>
    </source>
</evidence>
<evidence type="ECO:0000256" key="7">
    <source>
        <dbReference type="ARBA" id="ARBA00023136"/>
    </source>
</evidence>
<feature type="transmembrane region" description="Helical" evidence="10">
    <location>
        <begin position="233"/>
        <end position="254"/>
    </location>
</feature>
<keyword evidence="9" id="KW-0808">Transferase</keyword>
<feature type="domain" description="Prepilin type IV endopeptidase peptidase" evidence="11">
    <location>
        <begin position="110"/>
        <end position="217"/>
    </location>
</feature>
<dbReference type="GO" id="GO:0005886">
    <property type="term" value="C:plasma membrane"/>
    <property type="evidence" value="ECO:0007669"/>
    <property type="project" value="UniProtKB-SubCell"/>
</dbReference>
<reference evidence="14" key="1">
    <citation type="submission" date="2016-06" db="EMBL/GenBank/DDBJ databases">
        <title>Draft genome sequence of Desulfoplanes formicivorans strain Pf12B.</title>
        <authorList>
            <person name="Watanabe M."/>
            <person name="Kojima H."/>
            <person name="Fukui M."/>
        </authorList>
    </citation>
    <scope>NUCLEOTIDE SEQUENCE [LARGE SCALE GENOMIC DNA]</scope>
    <source>
        <strain evidence="14">Pf12B</strain>
    </source>
</reference>
<sequence length="263" mass="28489">MYTLPLPLIPTSFISLVLGLVLGSFYNVCIFRYLAGTSIVRPGSHCPGCGHVLAWWENIPVLSYLLLGGKCRSCKASISLQYPLVELLSGILALLLALRFGLGATWLVYMILTGLLIVGSFIDLHSFILPDIITLPGAAIALAGSFLFPQGVVSSLVGALAGAGLFLFIQQTYRLLRNIEGLGTGDIKLMLMLGAMTGWQGLPIMIFLSATTGLVVSLVYLKKDKRLDMKTAIPFGPFLSMGTMLYVLWGQQIWNLYLGLLSK</sequence>
<keyword evidence="14" id="KW-1185">Reference proteome</keyword>
<dbReference type="GO" id="GO:0006465">
    <property type="term" value="P:signal peptide processing"/>
    <property type="evidence" value="ECO:0007669"/>
    <property type="project" value="TreeGrafter"/>
</dbReference>
<dbReference type="InterPro" id="IPR000045">
    <property type="entry name" value="Prepilin_IV_endopep_pep"/>
</dbReference>
<feature type="transmembrane region" description="Helical" evidence="10">
    <location>
        <begin position="140"/>
        <end position="169"/>
    </location>
</feature>
<keyword evidence="9" id="KW-0645">Protease</keyword>
<feature type="transmembrane region" description="Helical" evidence="10">
    <location>
        <begin position="80"/>
        <end position="100"/>
    </location>
</feature>
<dbReference type="PRINTS" id="PR00864">
    <property type="entry name" value="PREPILNPTASE"/>
</dbReference>
<gene>
    <name evidence="13" type="ORF">DPF_1004</name>
</gene>
<dbReference type="RefSeq" id="WP_069858733.1">
    <property type="nucleotide sequence ID" value="NZ_BDFE01000015.1"/>
</dbReference>
<comment type="catalytic activity">
    <reaction evidence="9">
        <text>Typically cleaves a -Gly-|-Phe- bond to release an N-terminal, basic peptide of 5-8 residues from type IV prepilin, and then N-methylates the new N-terminal amino group, the methyl donor being S-adenosyl-L-methionine.</text>
        <dbReference type="EC" id="3.4.23.43"/>
    </reaction>
</comment>
<comment type="function">
    <text evidence="9">Plays an essential role in type IV pili and type II pseudopili formation by proteolytically removing the leader sequence from substrate proteins and subsequently monomethylating the alpha-amino group of the newly exposed N-terminal phenylalanine.</text>
</comment>
<keyword evidence="6 10" id="KW-1133">Transmembrane helix</keyword>
<evidence type="ECO:0000259" key="12">
    <source>
        <dbReference type="Pfam" id="PF06750"/>
    </source>
</evidence>
<feature type="transmembrane region" description="Helical" evidence="10">
    <location>
        <begin position="12"/>
        <end position="35"/>
    </location>
</feature>
<dbReference type="InterPro" id="IPR010627">
    <property type="entry name" value="Prepilin_pept_A24_N"/>
</dbReference>
<keyword evidence="9" id="KW-0489">Methyltransferase</keyword>
<dbReference type="PANTHER" id="PTHR30487">
    <property type="entry name" value="TYPE 4 PREPILIN-LIKE PROTEINS LEADER PEPTIDE-PROCESSING ENZYME"/>
    <property type="match status" value="1"/>
</dbReference>
<comment type="subcellular location">
    <subcellularLocation>
        <location evidence="1">Cell inner membrane</location>
        <topology evidence="1">Multi-pass membrane protein</topology>
    </subcellularLocation>
    <subcellularLocation>
        <location evidence="9">Cell membrane</location>
        <topology evidence="9">Multi-pass membrane protein</topology>
    </subcellularLocation>
</comment>
<comment type="caution">
    <text evidence="13">The sequence shown here is derived from an EMBL/GenBank/DDBJ whole genome shotgun (WGS) entry which is preliminary data.</text>
</comment>
<evidence type="ECO:0000256" key="10">
    <source>
        <dbReference type="SAM" id="Phobius"/>
    </source>
</evidence>
<dbReference type="STRING" id="1592317.DPF_1004"/>
<evidence type="ECO:0000256" key="1">
    <source>
        <dbReference type="ARBA" id="ARBA00004429"/>
    </source>
</evidence>
<feature type="transmembrane region" description="Helical" evidence="10">
    <location>
        <begin position="106"/>
        <end position="128"/>
    </location>
</feature>
<dbReference type="PANTHER" id="PTHR30487:SF0">
    <property type="entry name" value="PREPILIN LEADER PEPTIDASE_N-METHYLTRANSFERASE-RELATED"/>
    <property type="match status" value="1"/>
</dbReference>
<dbReference type="OrthoDB" id="9789291at2"/>
<feature type="domain" description="Prepilin peptidase A24 N-terminal" evidence="12">
    <location>
        <begin position="17"/>
        <end position="100"/>
    </location>
</feature>
<protein>
    <recommendedName>
        <fullName evidence="9">Prepilin leader peptidase/N-methyltransferase</fullName>
        <ecNumber evidence="9">2.1.1.-</ecNumber>
        <ecNumber evidence="9">3.4.23.43</ecNumber>
    </recommendedName>
</protein>
<dbReference type="Pfam" id="PF06750">
    <property type="entry name" value="A24_N_bact"/>
    <property type="match status" value="1"/>
</dbReference>